<evidence type="ECO:0000256" key="2">
    <source>
        <dbReference type="SAM" id="Phobius"/>
    </source>
</evidence>
<evidence type="ECO:0000313" key="4">
    <source>
        <dbReference type="Proteomes" id="UP000319619"/>
    </source>
</evidence>
<evidence type="ECO:0000313" key="3">
    <source>
        <dbReference type="EMBL" id="TKJ38412.1"/>
    </source>
</evidence>
<proteinExistence type="predicted"/>
<evidence type="ECO:0000256" key="1">
    <source>
        <dbReference type="SAM" id="MobiDB-lite"/>
    </source>
</evidence>
<organism evidence="3 4">
    <name type="scientific">candidate division LCP-89 bacterium B3_LCP</name>
    <dbReference type="NCBI Taxonomy" id="2012998"/>
    <lineage>
        <taxon>Bacteria</taxon>
        <taxon>Pseudomonadati</taxon>
        <taxon>Bacteria division LCP-89</taxon>
    </lineage>
</organism>
<keyword evidence="2" id="KW-1133">Transmembrane helix</keyword>
<keyword evidence="2" id="KW-0812">Transmembrane</keyword>
<feature type="transmembrane region" description="Helical" evidence="2">
    <location>
        <begin position="492"/>
        <end position="516"/>
    </location>
</feature>
<feature type="compositionally biased region" description="Basic and acidic residues" evidence="1">
    <location>
        <begin position="47"/>
        <end position="60"/>
    </location>
</feature>
<feature type="transmembrane region" description="Helical" evidence="2">
    <location>
        <begin position="399"/>
        <end position="416"/>
    </location>
</feature>
<gene>
    <name evidence="3" type="ORF">CEE37_12905</name>
</gene>
<reference evidence="3 4" key="1">
    <citation type="submission" date="2017-06" db="EMBL/GenBank/DDBJ databases">
        <title>Novel microbial phyla capable of carbon fixation and sulfur reduction in deep-sea sediments.</title>
        <authorList>
            <person name="Huang J."/>
            <person name="Baker B."/>
            <person name="Wang Y."/>
        </authorList>
    </citation>
    <scope>NUCLEOTIDE SEQUENCE [LARGE SCALE GENOMIC DNA]</scope>
    <source>
        <strain evidence="3">B3_LCP</strain>
    </source>
</reference>
<accession>A0A532UU77</accession>
<evidence type="ECO:0008006" key="5">
    <source>
        <dbReference type="Google" id="ProtNLM"/>
    </source>
</evidence>
<protein>
    <recommendedName>
        <fullName evidence="5">Membrane-associated oxidoreductase</fullName>
    </recommendedName>
</protein>
<name>A0A532UU77_UNCL8</name>
<dbReference type="Proteomes" id="UP000319619">
    <property type="component" value="Unassembled WGS sequence"/>
</dbReference>
<dbReference type="EMBL" id="NJBN01000010">
    <property type="protein sequence ID" value="TKJ38412.1"/>
    <property type="molecule type" value="Genomic_DNA"/>
</dbReference>
<comment type="caution">
    <text evidence="3">The sequence shown here is derived from an EMBL/GenBank/DDBJ whole genome shotgun (WGS) entry which is preliminary data.</text>
</comment>
<feature type="region of interest" description="Disordered" evidence="1">
    <location>
        <begin position="31"/>
        <end position="60"/>
    </location>
</feature>
<sequence length="518" mass="58707">MKNPTTEPAKDDPILLQLARKKYPDLKPHEEKLFRAVEEGEPADYSTGDKEKDKPDNAHNWGEDRVLKAEHIAWLCTDKQASKQVTHRGIPIIGARIDGDFDLALATIRFRLGFRRCSFKNKIDLKHAEIRILDLKGTHTKSIRADGLKVGGDVILKNGFKADGEVRFLGAEIGGNLECDGSQFTNRDGYALLAENLKVSGNVFLRSGFRVDGKISFVGANVGGDFNCDESRYEFHQEEEKNSPQKEYIDDEGVICLKRAEIRGCFNWTRIDLTDDVSLDLRSARIGVILSELESWPKEGMLLINGLVYDEIYIEGEKGYQDKIEWLRLQPKKIKYPQPYEQLAKTLLSNGHDREAKKTLIAKEQDRKKRGPKPTPGAWFWYNISGPIIGYGYRPLRPVWIGLIIFALGWLLFSIGNNHGLMSPVKEGDFFADDSSAVHRLPHDYPEFKPLVYSLDMFVPLIDLQQGKYWMPTGQGNCNIIGIPINCNMLQIYLWIHILSGWALTSLFIVGLTGIVRK</sequence>
<keyword evidence="2" id="KW-0472">Membrane</keyword>
<dbReference type="AlphaFoldDB" id="A0A532UU77"/>